<feature type="compositionally biased region" description="Polar residues" evidence="1">
    <location>
        <begin position="78"/>
        <end position="87"/>
    </location>
</feature>
<protein>
    <recommendedName>
        <fullName evidence="2">C2 domain-containing protein</fullName>
    </recommendedName>
</protein>
<dbReference type="Pfam" id="PF00168">
    <property type="entry name" value="C2"/>
    <property type="match status" value="2"/>
</dbReference>
<proteinExistence type="predicted"/>
<organism evidence="3 4">
    <name type="scientific">Brachionus calyciflorus</name>
    <dbReference type="NCBI Taxonomy" id="104777"/>
    <lineage>
        <taxon>Eukaryota</taxon>
        <taxon>Metazoa</taxon>
        <taxon>Spiralia</taxon>
        <taxon>Gnathifera</taxon>
        <taxon>Rotifera</taxon>
        <taxon>Eurotatoria</taxon>
        <taxon>Monogononta</taxon>
        <taxon>Pseudotrocha</taxon>
        <taxon>Ploima</taxon>
        <taxon>Brachionidae</taxon>
        <taxon>Brachionus</taxon>
    </lineage>
</organism>
<feature type="compositionally biased region" description="Low complexity" evidence="1">
    <location>
        <begin position="90"/>
        <end position="108"/>
    </location>
</feature>
<comment type="caution">
    <text evidence="3">The sequence shown here is derived from an EMBL/GenBank/DDBJ whole genome shotgun (WGS) entry which is preliminary data.</text>
</comment>
<dbReference type="InterPro" id="IPR035892">
    <property type="entry name" value="C2_domain_sf"/>
</dbReference>
<dbReference type="EMBL" id="CAJNOC010001145">
    <property type="protein sequence ID" value="CAF0839375.1"/>
    <property type="molecule type" value="Genomic_DNA"/>
</dbReference>
<feature type="region of interest" description="Disordered" evidence="1">
    <location>
        <begin position="78"/>
        <end position="108"/>
    </location>
</feature>
<accession>A0A813VLW1</accession>
<dbReference type="Gene3D" id="2.60.40.150">
    <property type="entry name" value="C2 domain"/>
    <property type="match status" value="2"/>
</dbReference>
<evidence type="ECO:0000313" key="3">
    <source>
        <dbReference type="EMBL" id="CAF0839375.1"/>
    </source>
</evidence>
<evidence type="ECO:0000313" key="4">
    <source>
        <dbReference type="Proteomes" id="UP000663879"/>
    </source>
</evidence>
<evidence type="ECO:0000256" key="1">
    <source>
        <dbReference type="SAM" id="MobiDB-lite"/>
    </source>
</evidence>
<dbReference type="SMART" id="SM00239">
    <property type="entry name" value="C2"/>
    <property type="match status" value="2"/>
</dbReference>
<dbReference type="PROSITE" id="PS50004">
    <property type="entry name" value="C2"/>
    <property type="match status" value="1"/>
</dbReference>
<feature type="region of interest" description="Disordered" evidence="1">
    <location>
        <begin position="210"/>
        <end position="267"/>
    </location>
</feature>
<dbReference type="PANTHER" id="PTHR46129">
    <property type="entry name" value="SYNAPTOTAGMIN 14, ISOFORM D"/>
    <property type="match status" value="1"/>
</dbReference>
<evidence type="ECO:0000259" key="2">
    <source>
        <dbReference type="PROSITE" id="PS50004"/>
    </source>
</evidence>
<feature type="domain" description="C2" evidence="2">
    <location>
        <begin position="570"/>
        <end position="704"/>
    </location>
</feature>
<dbReference type="Proteomes" id="UP000663879">
    <property type="component" value="Unassembled WGS sequence"/>
</dbReference>
<reference evidence="3" key="1">
    <citation type="submission" date="2021-02" db="EMBL/GenBank/DDBJ databases">
        <authorList>
            <person name="Nowell W R."/>
        </authorList>
    </citation>
    <scope>NUCLEOTIDE SEQUENCE</scope>
    <source>
        <strain evidence="3">Ploen Becks lab</strain>
    </source>
</reference>
<dbReference type="GO" id="GO:0005543">
    <property type="term" value="F:phospholipid binding"/>
    <property type="evidence" value="ECO:0007669"/>
    <property type="project" value="TreeGrafter"/>
</dbReference>
<dbReference type="InterPro" id="IPR000008">
    <property type="entry name" value="C2_dom"/>
</dbReference>
<dbReference type="AlphaFoldDB" id="A0A813VLW1"/>
<dbReference type="PANTHER" id="PTHR46129:SF2">
    <property type="entry name" value="SYNAPTOTAGMIN 14, ISOFORM D"/>
    <property type="match status" value="1"/>
</dbReference>
<sequence>MLSKYMCIPFYYNEGYGLGDVTSDEDENSMQKNARLELNSIVPLKKYYPSQKIKNEPSKLSTSAISSTDIFRSIHTTAVQRTESTPIPETKNSSLSSPLSNPNSNLLSNSALNSSSLASVKSTSSPSCSPKITNSLLSVSLLKKLSFNHESNEITNQDCQDFNNNNNNNLINSEKKSCIANSCQNKNEDESDNNKNNEFKLFSKQLISPTSNSVSLTPTETSNNSSPGLNQNFIDYIEEKKSAPGAPVPNNITQKKSSFKDKVTNKSKRLKKMIKKASRSQSPSISKSYEEDRRQYFLHTYSNKNGAPSPIKNQPLYEGQNFLSPRKQSHLALSLDTYKRMLAQKLSKEKAIELDDSSIGISSASSSPKSNPKILKTAPSFRESFSASNTPLIVRRLTKQSSIFDSSFLSVNPSGRICLRFIWDKNTHVLTVTIIQSNKILMSEKPKIGSKIQFHVTLLNKDKSPKYKTTTKEYNDIINFDENFYFPNIEKTDFVNTSIAIYLHVKETFGSHKVVSQAIYNLSNVTKFDQYNYVTLYFEEIKKKSDSNQNLNELTPTNSIPSLNSLIKAEKPELLIGLRYDALLGNLLVKIIRGNNFIDRNTPEKSPNTYVKVVLIVDNNETKYQTSLKKSTSNPVFDESFEFNLAAYQVENAKLSIYIYSKKLLTSKSLIGCIIFDDQPGHNEYVSHLRSAIASEGEIVQKWHSLIFY</sequence>
<dbReference type="OrthoDB" id="5978493at2759"/>
<feature type="compositionally biased region" description="Polar residues" evidence="1">
    <location>
        <begin position="210"/>
        <end position="233"/>
    </location>
</feature>
<name>A0A813VLW1_9BILA</name>
<keyword evidence="4" id="KW-1185">Reference proteome</keyword>
<dbReference type="InterPro" id="IPR043541">
    <property type="entry name" value="SYT14/14L/16"/>
</dbReference>
<gene>
    <name evidence="3" type="ORF">OXX778_LOCUS8371</name>
</gene>
<dbReference type="SUPFAM" id="SSF49562">
    <property type="entry name" value="C2 domain (Calcium/lipid-binding domain, CaLB)"/>
    <property type="match status" value="2"/>
</dbReference>